<evidence type="ECO:0000313" key="40">
    <source>
        <dbReference type="Proteomes" id="UP000550367"/>
    </source>
</evidence>
<dbReference type="EMBL" id="JAARYH010000003">
    <property type="protein sequence ID" value="MBC2166484.1"/>
    <property type="molecule type" value="Genomic_DNA"/>
</dbReference>
<dbReference type="AlphaFoldDB" id="A0A099W4Z9"/>
<feature type="domain" description="ABC transmembrane type-1" evidence="9">
    <location>
        <begin position="72"/>
        <end position="261"/>
    </location>
</feature>
<dbReference type="EMBL" id="JAARPT010000011">
    <property type="protein sequence ID" value="MBC1402964.1"/>
    <property type="molecule type" value="Genomic_DNA"/>
</dbReference>
<dbReference type="Proteomes" id="UP000529446">
    <property type="component" value="Unassembled WGS sequence"/>
</dbReference>
<dbReference type="EMBL" id="JAARVG010000004">
    <property type="protein sequence ID" value="MBC1792831.1"/>
    <property type="molecule type" value="Genomic_DNA"/>
</dbReference>
<dbReference type="Proteomes" id="UP000532866">
    <property type="component" value="Unassembled WGS sequence"/>
</dbReference>
<evidence type="ECO:0000259" key="9">
    <source>
        <dbReference type="PROSITE" id="PS50928"/>
    </source>
</evidence>
<comment type="subcellular location">
    <subcellularLocation>
        <location evidence="1 8">Cell membrane</location>
        <topology evidence="1 8">Multi-pass membrane protein</topology>
    </subcellularLocation>
</comment>
<keyword evidence="3" id="KW-1003">Cell membrane</keyword>
<dbReference type="OrthoDB" id="9771544at2"/>
<evidence type="ECO:0000313" key="29">
    <source>
        <dbReference type="Proteomes" id="UP000519573"/>
    </source>
</evidence>
<evidence type="ECO:0000313" key="23">
    <source>
        <dbReference type="EMBL" id="MBC2243964.1"/>
    </source>
</evidence>
<keyword evidence="4 8" id="KW-0812">Transmembrane</keyword>
<dbReference type="Proteomes" id="UP000586951">
    <property type="component" value="Unassembled WGS sequence"/>
</dbReference>
<dbReference type="EMBL" id="JAASWV010000020">
    <property type="protein sequence ID" value="MBC2311896.1"/>
    <property type="molecule type" value="Genomic_DNA"/>
</dbReference>
<feature type="transmembrane region" description="Helical" evidence="8">
    <location>
        <begin position="12"/>
        <end position="33"/>
    </location>
</feature>
<evidence type="ECO:0000313" key="22">
    <source>
        <dbReference type="EMBL" id="MBC2240001.1"/>
    </source>
</evidence>
<evidence type="ECO:0000313" key="14">
    <source>
        <dbReference type="EMBL" id="MBC1562175.1"/>
    </source>
</evidence>
<evidence type="ECO:0000313" key="26">
    <source>
        <dbReference type="EMBL" id="MBC2311896.1"/>
    </source>
</evidence>
<feature type="transmembrane region" description="Helical" evidence="8">
    <location>
        <begin position="107"/>
        <end position="124"/>
    </location>
</feature>
<evidence type="ECO:0000313" key="35">
    <source>
        <dbReference type="Proteomes" id="UP000543379"/>
    </source>
</evidence>
<dbReference type="Proteomes" id="UP000550367">
    <property type="component" value="Unassembled WGS sequence"/>
</dbReference>
<dbReference type="Proteomes" id="UP000543005">
    <property type="component" value="Unassembled WGS sequence"/>
</dbReference>
<evidence type="ECO:0000313" key="12">
    <source>
        <dbReference type="EMBL" id="MBC1332331.1"/>
    </source>
</evidence>
<evidence type="ECO:0000313" key="25">
    <source>
        <dbReference type="EMBL" id="MBC2293657.1"/>
    </source>
</evidence>
<dbReference type="Proteomes" id="UP000544413">
    <property type="component" value="Unassembled WGS sequence"/>
</dbReference>
<evidence type="ECO:0000313" key="10">
    <source>
        <dbReference type="EMBL" id="KGL39841.1"/>
    </source>
</evidence>
<dbReference type="InterPro" id="IPR000515">
    <property type="entry name" value="MetI-like"/>
</dbReference>
<evidence type="ECO:0000313" key="15">
    <source>
        <dbReference type="EMBL" id="MBC1565941.1"/>
    </source>
</evidence>
<organism evidence="10 28">
    <name type="scientific">Listeria booriae</name>
    <dbReference type="NCBI Taxonomy" id="1552123"/>
    <lineage>
        <taxon>Bacteria</taxon>
        <taxon>Bacillati</taxon>
        <taxon>Bacillota</taxon>
        <taxon>Bacilli</taxon>
        <taxon>Bacillales</taxon>
        <taxon>Listeriaceae</taxon>
        <taxon>Listeria</taxon>
    </lineage>
</organism>
<feature type="transmembrane region" description="Helical" evidence="8">
    <location>
        <begin position="243"/>
        <end position="261"/>
    </location>
</feature>
<dbReference type="eggNOG" id="COG0395">
    <property type="taxonomic scope" value="Bacteria"/>
</dbReference>
<dbReference type="Proteomes" id="UP000539064">
    <property type="component" value="Unassembled WGS sequence"/>
</dbReference>
<dbReference type="Proteomes" id="UP000541955">
    <property type="component" value="Unassembled WGS sequence"/>
</dbReference>
<comment type="similarity">
    <text evidence="8">Belongs to the binding-protein-dependent transport system permease family.</text>
</comment>
<evidence type="ECO:0000313" key="38">
    <source>
        <dbReference type="Proteomes" id="UP000547643"/>
    </source>
</evidence>
<dbReference type="GO" id="GO:0005886">
    <property type="term" value="C:plasma membrane"/>
    <property type="evidence" value="ECO:0007669"/>
    <property type="project" value="UniProtKB-SubCell"/>
</dbReference>
<dbReference type="CDD" id="cd06261">
    <property type="entry name" value="TM_PBP2"/>
    <property type="match status" value="1"/>
</dbReference>
<dbReference type="InterPro" id="IPR035906">
    <property type="entry name" value="MetI-like_sf"/>
</dbReference>
<dbReference type="Proteomes" id="UP000553016">
    <property type="component" value="Unassembled WGS sequence"/>
</dbReference>
<evidence type="ECO:0000313" key="27">
    <source>
        <dbReference type="EMBL" id="MBC2370778.1"/>
    </source>
</evidence>
<dbReference type="Proteomes" id="UP000547643">
    <property type="component" value="Unassembled WGS sequence"/>
</dbReference>
<evidence type="ECO:0000313" key="32">
    <source>
        <dbReference type="Proteomes" id="UP000539064"/>
    </source>
</evidence>
<name>A0A099W4Z9_9LIST</name>
<sequence length="276" mass="30790">MPKKRIATSHIFIYILLGIGAIVMIVPFLWSILTSFKTLSESLEFPPKLFPADWSFKNYTDVWHALPFPYFFWNTFVMIAVRVVVSTALCALAGFAFARIRFKGSNILFLLVLLPMMIPGQVYILPQYLLVSDMGLVNTVTALIIPGIASAFGTFLMRQFFMSVPDELEEAATLDGCNTVQIFFKIMLPLAKAPLTSLAIFTSLFAWKDLMWPLIVNMSPEKMPLSSGLALLQGQYTTNYPQLMAGSVIATIPMVILFIIFQKKFVQGVASTGSKN</sequence>
<dbReference type="EMBL" id="JAARVD010000005">
    <property type="protein sequence ID" value="MBC1797400.1"/>
    <property type="molecule type" value="Genomic_DNA"/>
</dbReference>
<feature type="transmembrane region" description="Helical" evidence="8">
    <location>
        <begin position="71"/>
        <end position="95"/>
    </location>
</feature>
<dbReference type="EMBL" id="JAARRU010000003">
    <property type="protein sequence ID" value="MBC1565941.1"/>
    <property type="molecule type" value="Genomic_DNA"/>
</dbReference>
<dbReference type="PANTHER" id="PTHR43744">
    <property type="entry name" value="ABC TRANSPORTER PERMEASE PROTEIN MG189-RELATED-RELATED"/>
    <property type="match status" value="1"/>
</dbReference>
<dbReference type="EMBL" id="JAARZT010000019">
    <property type="protein sequence ID" value="MBC2293657.1"/>
    <property type="molecule type" value="Genomic_DNA"/>
</dbReference>
<dbReference type="EMBL" id="JAARMV010000001">
    <property type="protein sequence ID" value="MBC2370778.1"/>
    <property type="molecule type" value="Genomic_DNA"/>
</dbReference>
<evidence type="ECO:0000313" key="33">
    <source>
        <dbReference type="Proteomes" id="UP000541955"/>
    </source>
</evidence>
<dbReference type="Proteomes" id="UP000029844">
    <property type="component" value="Unassembled WGS sequence"/>
</dbReference>
<accession>A0A099W4Z9</accession>
<dbReference type="Proteomes" id="UP000585696">
    <property type="component" value="Unassembled WGS sequence"/>
</dbReference>
<evidence type="ECO:0000313" key="19">
    <source>
        <dbReference type="EMBL" id="MBC1797400.1"/>
    </source>
</evidence>
<dbReference type="EMBL" id="JAARZA010000002">
    <property type="protein sequence ID" value="MBC2240001.1"/>
    <property type="molecule type" value="Genomic_DNA"/>
</dbReference>
<dbReference type="EMBL" id="JAARXI010000001">
    <property type="protein sequence ID" value="MBC2115359.1"/>
    <property type="molecule type" value="Genomic_DNA"/>
</dbReference>
<keyword evidence="28" id="KW-1185">Reference proteome</keyword>
<evidence type="ECO:0000313" key="28">
    <source>
        <dbReference type="Proteomes" id="UP000029844"/>
    </source>
</evidence>
<evidence type="ECO:0000313" key="16">
    <source>
        <dbReference type="EMBL" id="MBC1616164.1"/>
    </source>
</evidence>
<dbReference type="Proteomes" id="UP000565628">
    <property type="component" value="Unassembled WGS sequence"/>
</dbReference>
<protein>
    <submittedName>
        <fullName evidence="11">Carbohydrate ABC transporter permease</fullName>
    </submittedName>
    <submittedName>
        <fullName evidence="10">Sugar ABC transporter permease</fullName>
    </submittedName>
</protein>
<dbReference type="PANTHER" id="PTHR43744:SF12">
    <property type="entry name" value="ABC TRANSPORTER PERMEASE PROTEIN MG189-RELATED"/>
    <property type="match status" value="1"/>
</dbReference>
<dbReference type="SUPFAM" id="SSF161098">
    <property type="entry name" value="MetI-like"/>
    <property type="match status" value="1"/>
</dbReference>
<dbReference type="EMBL" id="JAARUV010000006">
    <property type="protein sequence ID" value="MBC1780070.1"/>
    <property type="molecule type" value="Genomic_DNA"/>
</dbReference>
<gene>
    <name evidence="10" type="ORF">EP57_12330</name>
    <name evidence="12" type="ORF">HB759_10335</name>
    <name evidence="11" type="ORF">HB811_11640</name>
    <name evidence="13" type="ORF">HB836_15330</name>
    <name evidence="14" type="ORF">HB902_08810</name>
    <name evidence="16" type="ORF">HB904_08195</name>
    <name evidence="15" type="ORF">HB907_11015</name>
    <name evidence="27" type="ORF">HBP98_02045</name>
    <name evidence="17" type="ORF">HCA46_14580</name>
    <name evidence="18" type="ORF">HCA52_05325</name>
    <name evidence="19" type="ORF">HCA55_11740</name>
    <name evidence="20" type="ORF">HCB06_01885</name>
    <name evidence="23" type="ORF">HCB25_07765</name>
    <name evidence="21" type="ORF">HCB26_07860</name>
    <name evidence="22" type="ORF">HCB35_05900</name>
    <name evidence="24" type="ORF">HCB69_10535</name>
    <name evidence="25" type="ORF">HCC36_10485</name>
    <name evidence="26" type="ORF">HCJ81_13455</name>
</gene>
<dbReference type="STRING" id="1552123.EP57_12330"/>
<evidence type="ECO:0000313" key="37">
    <source>
        <dbReference type="Proteomes" id="UP000546244"/>
    </source>
</evidence>
<dbReference type="EMBL" id="JAARSH010000004">
    <property type="protein sequence ID" value="MBC1616164.1"/>
    <property type="molecule type" value="Genomic_DNA"/>
</dbReference>
<evidence type="ECO:0000313" key="41">
    <source>
        <dbReference type="Proteomes" id="UP000553016"/>
    </source>
</evidence>
<evidence type="ECO:0000313" key="36">
    <source>
        <dbReference type="Proteomes" id="UP000544413"/>
    </source>
</evidence>
<dbReference type="EMBL" id="JAARZS010000026">
    <property type="protein sequence ID" value="MBC2284815.1"/>
    <property type="molecule type" value="Genomic_DNA"/>
</dbReference>
<comment type="caution">
    <text evidence="10">The sequence shown here is derived from an EMBL/GenBank/DDBJ whole genome shotgun (WGS) entry which is preliminary data.</text>
</comment>
<evidence type="ECO:0000313" key="17">
    <source>
        <dbReference type="EMBL" id="MBC1780070.1"/>
    </source>
</evidence>
<evidence type="ECO:0000313" key="45">
    <source>
        <dbReference type="Proteomes" id="UP000586951"/>
    </source>
</evidence>
<dbReference type="Proteomes" id="UP000548082">
    <property type="component" value="Unassembled WGS sequence"/>
</dbReference>
<evidence type="ECO:0000256" key="4">
    <source>
        <dbReference type="ARBA" id="ARBA00022692"/>
    </source>
</evidence>
<dbReference type="Proteomes" id="UP000574104">
    <property type="component" value="Unassembled WGS sequence"/>
</dbReference>
<evidence type="ECO:0000313" key="43">
    <source>
        <dbReference type="Proteomes" id="UP000574104"/>
    </source>
</evidence>
<dbReference type="EMBL" id="JAARRW010000003">
    <property type="protein sequence ID" value="MBC1562175.1"/>
    <property type="molecule type" value="Genomic_DNA"/>
</dbReference>
<keyword evidence="6" id="KW-0346">Stress response</keyword>
<evidence type="ECO:0000313" key="30">
    <source>
        <dbReference type="Proteomes" id="UP000529446"/>
    </source>
</evidence>
<dbReference type="EMBL" id="JNFA01000025">
    <property type="protein sequence ID" value="KGL39841.1"/>
    <property type="molecule type" value="Genomic_DNA"/>
</dbReference>
<keyword evidence="2 8" id="KW-0813">Transport</keyword>
<evidence type="ECO:0000256" key="5">
    <source>
        <dbReference type="ARBA" id="ARBA00022989"/>
    </source>
</evidence>
<dbReference type="Proteomes" id="UP000543379">
    <property type="component" value="Unassembled WGS sequence"/>
</dbReference>
<evidence type="ECO:0000256" key="1">
    <source>
        <dbReference type="ARBA" id="ARBA00004651"/>
    </source>
</evidence>
<reference evidence="29 30" key="2">
    <citation type="submission" date="2020-03" db="EMBL/GenBank/DDBJ databases">
        <title>Soil Listeria distribution.</title>
        <authorList>
            <person name="Liao J."/>
            <person name="Wiedmann M."/>
        </authorList>
    </citation>
    <scope>NUCLEOTIDE SEQUENCE [LARGE SCALE GENOMIC DNA]</scope>
    <source>
        <strain evidence="26 42">FSL L7-0039</strain>
        <strain evidence="25 34">FSL L7-0051</strain>
        <strain evidence="24 44">FSL L7-0054</strain>
        <strain evidence="22 41">FSL L7-0149</strain>
        <strain evidence="23 40">FSL L7-0153</strain>
        <strain evidence="21 29">FSL L7-0245</strain>
        <strain evidence="20 30">FSL L7-0360</strain>
        <strain evidence="18 32">FSL L7-0978</strain>
        <strain evidence="19 39">FSL L7-0990</strain>
        <strain evidence="17 38">FSL L7-1017</strain>
        <strain evidence="16 43">FSL L7-1299</strain>
        <strain evidence="14 33">FSL L7-1387</strain>
        <strain evidence="15 45">FSL L7-1427</strain>
        <strain evidence="13 36">FSL L7-1658</strain>
        <strain evidence="11 35">FSL L7-1816</strain>
        <strain evidence="12 31">FSL L7-1833</strain>
        <strain evidence="27 37">FSL L7-1850</strain>
    </source>
</reference>
<evidence type="ECO:0000313" key="44">
    <source>
        <dbReference type="Proteomes" id="UP000585696"/>
    </source>
</evidence>
<dbReference type="Gene3D" id="1.10.3720.10">
    <property type="entry name" value="MetI-like"/>
    <property type="match status" value="1"/>
</dbReference>
<evidence type="ECO:0000313" key="21">
    <source>
        <dbReference type="EMBL" id="MBC2166484.1"/>
    </source>
</evidence>
<feature type="transmembrane region" description="Helical" evidence="8">
    <location>
        <begin position="136"/>
        <end position="157"/>
    </location>
</feature>
<dbReference type="Proteomes" id="UP000546244">
    <property type="component" value="Unassembled WGS sequence"/>
</dbReference>
<evidence type="ECO:0000313" key="18">
    <source>
        <dbReference type="EMBL" id="MBC1792831.1"/>
    </source>
</evidence>
<dbReference type="EMBL" id="JAAROV010000003">
    <property type="protein sequence ID" value="MBC1317425.1"/>
    <property type="molecule type" value="Genomic_DNA"/>
</dbReference>
<evidence type="ECO:0000313" key="20">
    <source>
        <dbReference type="EMBL" id="MBC2115359.1"/>
    </source>
</evidence>
<evidence type="ECO:0000313" key="13">
    <source>
        <dbReference type="EMBL" id="MBC1402964.1"/>
    </source>
</evidence>
<dbReference type="Proteomes" id="UP000519573">
    <property type="component" value="Unassembled WGS sequence"/>
</dbReference>
<reference evidence="10 28" key="1">
    <citation type="submission" date="2014-05" db="EMBL/GenBank/DDBJ databases">
        <title>Novel Listeriaceae from food processing environments.</title>
        <authorList>
            <person name="den Bakker H.C."/>
        </authorList>
    </citation>
    <scope>NUCLEOTIDE SEQUENCE [LARGE SCALE GENOMIC DNA]</scope>
    <source>
        <strain evidence="10 28">FSL A5-0281</strain>
    </source>
</reference>
<keyword evidence="5 8" id="KW-1133">Transmembrane helix</keyword>
<dbReference type="GeneID" id="58718140"/>
<evidence type="ECO:0000313" key="31">
    <source>
        <dbReference type="Proteomes" id="UP000532866"/>
    </source>
</evidence>
<evidence type="ECO:0000313" key="24">
    <source>
        <dbReference type="EMBL" id="MBC2284815.1"/>
    </source>
</evidence>
<evidence type="ECO:0000256" key="2">
    <source>
        <dbReference type="ARBA" id="ARBA00022448"/>
    </source>
</evidence>
<evidence type="ECO:0000313" key="34">
    <source>
        <dbReference type="Proteomes" id="UP000543005"/>
    </source>
</evidence>
<evidence type="ECO:0000256" key="3">
    <source>
        <dbReference type="ARBA" id="ARBA00022475"/>
    </source>
</evidence>
<evidence type="ECO:0000256" key="7">
    <source>
        <dbReference type="ARBA" id="ARBA00023136"/>
    </source>
</evidence>
<evidence type="ECO:0000313" key="42">
    <source>
        <dbReference type="Proteomes" id="UP000565628"/>
    </source>
</evidence>
<dbReference type="PROSITE" id="PS50928">
    <property type="entry name" value="ABC_TM1"/>
    <property type="match status" value="1"/>
</dbReference>
<dbReference type="RefSeq" id="WP_036087063.1">
    <property type="nucleotide sequence ID" value="NZ_CBCSHQ010000021.1"/>
</dbReference>
<evidence type="ECO:0000256" key="8">
    <source>
        <dbReference type="RuleBase" id="RU363032"/>
    </source>
</evidence>
<evidence type="ECO:0000313" key="11">
    <source>
        <dbReference type="EMBL" id="MBC1317425.1"/>
    </source>
</evidence>
<dbReference type="GO" id="GO:0055085">
    <property type="term" value="P:transmembrane transport"/>
    <property type="evidence" value="ECO:0007669"/>
    <property type="project" value="InterPro"/>
</dbReference>
<keyword evidence="7 8" id="KW-0472">Membrane</keyword>
<dbReference type="Pfam" id="PF00528">
    <property type="entry name" value="BPD_transp_1"/>
    <property type="match status" value="1"/>
</dbReference>
<dbReference type="EMBL" id="JAAROL010000003">
    <property type="protein sequence ID" value="MBC1332331.1"/>
    <property type="molecule type" value="Genomic_DNA"/>
</dbReference>
<evidence type="ECO:0000256" key="6">
    <source>
        <dbReference type="ARBA" id="ARBA00023016"/>
    </source>
</evidence>
<dbReference type="EMBL" id="JAARYY010000004">
    <property type="protein sequence ID" value="MBC2243964.1"/>
    <property type="molecule type" value="Genomic_DNA"/>
</dbReference>
<proteinExistence type="inferred from homology"/>
<evidence type="ECO:0000313" key="39">
    <source>
        <dbReference type="Proteomes" id="UP000548082"/>
    </source>
</evidence>